<organism evidence="2 3">
    <name type="scientific">Yanshouia hominis</name>
    <dbReference type="NCBI Taxonomy" id="2763673"/>
    <lineage>
        <taxon>Bacteria</taxon>
        <taxon>Bacillati</taxon>
        <taxon>Bacillota</taxon>
        <taxon>Clostridia</taxon>
        <taxon>Eubacteriales</taxon>
        <taxon>Oscillospiraceae</taxon>
        <taxon>Yanshouia</taxon>
    </lineage>
</organism>
<dbReference type="Gene3D" id="1.10.150.20">
    <property type="entry name" value="5' to 3' exonuclease, C-terminal subdomain"/>
    <property type="match status" value="1"/>
</dbReference>
<dbReference type="PANTHER" id="PTHR36121:SF1">
    <property type="entry name" value="PROTEIN SXY"/>
    <property type="match status" value="1"/>
</dbReference>
<evidence type="ECO:0000313" key="3">
    <source>
        <dbReference type="Proteomes" id="UP000658131"/>
    </source>
</evidence>
<dbReference type="Proteomes" id="UP000658131">
    <property type="component" value="Unassembled WGS sequence"/>
</dbReference>
<proteinExistence type="predicted"/>
<reference evidence="2 3" key="1">
    <citation type="submission" date="2020-08" db="EMBL/GenBank/DDBJ databases">
        <title>Genome public.</title>
        <authorList>
            <person name="Liu C."/>
            <person name="Sun Q."/>
        </authorList>
    </citation>
    <scope>NUCLEOTIDE SEQUENCE [LARGE SCALE GENOMIC DNA]</scope>
    <source>
        <strain evidence="2 3">BX1</strain>
    </source>
</reference>
<dbReference type="RefSeq" id="WP_262400541.1">
    <property type="nucleotide sequence ID" value="NZ_JACRTB010000021.1"/>
</dbReference>
<gene>
    <name evidence="2" type="ORF">H8717_11730</name>
</gene>
<protein>
    <submittedName>
        <fullName evidence="2">TfoX/Sxy family protein</fullName>
    </submittedName>
</protein>
<dbReference type="InterPro" id="IPR007077">
    <property type="entry name" value="TfoX_C"/>
</dbReference>
<feature type="domain" description="TfoX C-terminal" evidence="1">
    <location>
        <begin position="2"/>
        <end position="79"/>
    </location>
</feature>
<dbReference type="EMBL" id="JACRTB010000021">
    <property type="protein sequence ID" value="MBC8577074.1"/>
    <property type="molecule type" value="Genomic_DNA"/>
</dbReference>
<dbReference type="PANTHER" id="PTHR36121">
    <property type="entry name" value="PROTEIN SXY"/>
    <property type="match status" value="1"/>
</dbReference>
<evidence type="ECO:0000313" key="2">
    <source>
        <dbReference type="EMBL" id="MBC8577074.1"/>
    </source>
</evidence>
<comment type="caution">
    <text evidence="2">The sequence shown here is derived from an EMBL/GenBank/DDBJ whole genome shotgun (WGS) entry which is preliminary data.</text>
</comment>
<evidence type="ECO:0000259" key="1">
    <source>
        <dbReference type="Pfam" id="PF04994"/>
    </source>
</evidence>
<dbReference type="InterPro" id="IPR047525">
    <property type="entry name" value="TfoX-like"/>
</dbReference>
<name>A0ABR7NL07_9FIRM</name>
<dbReference type="Pfam" id="PF04994">
    <property type="entry name" value="TfoX_C"/>
    <property type="match status" value="1"/>
</dbReference>
<keyword evidence="3" id="KW-1185">Reference proteome</keyword>
<accession>A0ABR7NL07</accession>
<sequence>MNELTALPNIGEKLAAQLREAGIETAEELRRVGSREAWVRILSRDPSACIMRLSALEGAIRGIRWHDLDPETKAELKQFYRSYKPGKRSKPPVKPEA</sequence>